<evidence type="ECO:0000259" key="2">
    <source>
        <dbReference type="Pfam" id="PF05678"/>
    </source>
</evidence>
<proteinExistence type="predicted"/>
<evidence type="ECO:0000313" key="3">
    <source>
        <dbReference type="Proteomes" id="UP000504607"/>
    </source>
</evidence>
<dbReference type="InterPro" id="IPR039609">
    <property type="entry name" value="VQ_15/22"/>
</dbReference>
<reference evidence="4" key="1">
    <citation type="submission" date="2025-08" db="UniProtKB">
        <authorList>
            <consortium name="RefSeq"/>
        </authorList>
    </citation>
    <scope>IDENTIFICATION</scope>
</reference>
<dbReference type="KEGG" id="egu:105059887"/>
<keyword evidence="3" id="KW-1185">Reference proteome</keyword>
<dbReference type="Proteomes" id="UP000504607">
    <property type="component" value="Unplaced"/>
</dbReference>
<dbReference type="PANTHER" id="PTHR33179">
    <property type="entry name" value="VQ MOTIF-CONTAINING PROTEIN"/>
    <property type="match status" value="1"/>
</dbReference>
<dbReference type="AlphaFoldDB" id="A0A6I9SL96"/>
<sequence length="230" mass="24925">MDMSDTSSSLAEWAQLFQHGLGSHPVATPAVSPRVSAVADSIVVTTTSTPVIAGSSSTSPTSHPAIEGRVGKSGRRRSRASRRAPTTLLNTDTTNFRAMVQQFTGIPSGAYSSNYHQAGDRGMTSFGLSFNDPTRQAATVMPFGRLQHHQYQGPAFQHQQQGQQQQQQIYDGNNMFTVGNHESNDGIFLQGYSNPRANSEVTDGFFLEGISSHMMPRPASTDNRTHGFFS</sequence>
<dbReference type="Pfam" id="PF05678">
    <property type="entry name" value="VQ"/>
    <property type="match status" value="1"/>
</dbReference>
<accession>A0A6I9SL96</accession>
<protein>
    <submittedName>
        <fullName evidence="4">VQ motif-containing protein 22</fullName>
    </submittedName>
</protein>
<feature type="compositionally biased region" description="Basic residues" evidence="1">
    <location>
        <begin position="72"/>
        <end position="82"/>
    </location>
</feature>
<dbReference type="FunCoup" id="A0A6I9SL96">
    <property type="interactions" value="50"/>
</dbReference>
<name>A0A6I9SL96_ELAGV</name>
<dbReference type="OrthoDB" id="780193at2759"/>
<feature type="region of interest" description="Disordered" evidence="1">
    <location>
        <begin position="51"/>
        <end position="83"/>
    </location>
</feature>
<evidence type="ECO:0000313" key="4">
    <source>
        <dbReference type="RefSeq" id="XP_010941684.1"/>
    </source>
</evidence>
<dbReference type="GeneID" id="105059887"/>
<dbReference type="InterPro" id="IPR008889">
    <property type="entry name" value="VQ"/>
</dbReference>
<organism evidence="3 4">
    <name type="scientific">Elaeis guineensis var. tenera</name>
    <name type="common">Oil palm</name>
    <dbReference type="NCBI Taxonomy" id="51953"/>
    <lineage>
        <taxon>Eukaryota</taxon>
        <taxon>Viridiplantae</taxon>
        <taxon>Streptophyta</taxon>
        <taxon>Embryophyta</taxon>
        <taxon>Tracheophyta</taxon>
        <taxon>Spermatophyta</taxon>
        <taxon>Magnoliopsida</taxon>
        <taxon>Liliopsida</taxon>
        <taxon>Arecaceae</taxon>
        <taxon>Arecoideae</taxon>
        <taxon>Cocoseae</taxon>
        <taxon>Elaeidinae</taxon>
        <taxon>Elaeis</taxon>
    </lineage>
</organism>
<dbReference type="InParanoid" id="A0A6I9SL96"/>
<dbReference type="RefSeq" id="XP_010941684.1">
    <property type="nucleotide sequence ID" value="XM_010943382.3"/>
</dbReference>
<gene>
    <name evidence="4" type="primary">LOC105059887</name>
</gene>
<dbReference type="PANTHER" id="PTHR33179:SF29">
    <property type="entry name" value="OS06G0666400 PROTEIN"/>
    <property type="match status" value="1"/>
</dbReference>
<evidence type="ECO:0000256" key="1">
    <source>
        <dbReference type="SAM" id="MobiDB-lite"/>
    </source>
</evidence>
<feature type="domain" description="VQ" evidence="2">
    <location>
        <begin position="83"/>
        <end position="109"/>
    </location>
</feature>